<name>A0A167PHS6_PHYB8</name>
<proteinExistence type="predicted"/>
<organism evidence="2 3">
    <name type="scientific">Phycomyces blakesleeanus (strain ATCC 8743b / DSM 1359 / FGSC 10004 / NBRC 33097 / NRRL 1555)</name>
    <dbReference type="NCBI Taxonomy" id="763407"/>
    <lineage>
        <taxon>Eukaryota</taxon>
        <taxon>Fungi</taxon>
        <taxon>Fungi incertae sedis</taxon>
        <taxon>Mucoromycota</taxon>
        <taxon>Mucoromycotina</taxon>
        <taxon>Mucoromycetes</taxon>
        <taxon>Mucorales</taxon>
        <taxon>Phycomycetaceae</taxon>
        <taxon>Phycomyces</taxon>
    </lineage>
</organism>
<dbReference type="Gene3D" id="1.10.472.80">
    <property type="entry name" value="Ypt/Rab-GAP domain of gyp1p, domain 3"/>
    <property type="match status" value="1"/>
</dbReference>
<gene>
    <name evidence="2" type="ORF">PHYBLDRAFT_141804</name>
</gene>
<dbReference type="AlphaFoldDB" id="A0A167PHS6"/>
<dbReference type="PROSITE" id="PS50086">
    <property type="entry name" value="TBC_RABGAP"/>
    <property type="match status" value="1"/>
</dbReference>
<dbReference type="InParanoid" id="A0A167PHS6"/>
<protein>
    <recommendedName>
        <fullName evidence="1">Rab-GAP TBC domain-containing protein</fullName>
    </recommendedName>
</protein>
<dbReference type="Proteomes" id="UP000077315">
    <property type="component" value="Unassembled WGS sequence"/>
</dbReference>
<dbReference type="Pfam" id="PF23436">
    <property type="entry name" value="RabGap-TBC_2"/>
    <property type="match status" value="1"/>
</dbReference>
<sequence length="270" mass="31344">MEECIIESNVFENPAEYRYQLILGRTSILRTKLRDRFGCIKNNAVSLYPNLIRGKLDYEGILRHGICNMSALQPHFRTKRRKEKLFRVLKAYSLYDKRVGCCPNLKYIAGSLLTRMNEAQAFRLLTILLSSRSDMMDFRSLFFPSTDGYSPFLEYFDFLMAAKLPNMYNYMLSGDIRPSVYISHGFKSLFGLQGPAYLIENTIDLLLIEGPWILPYCMLALLESNEDTIMKMNHDEIPGFLWKDVFKPFESESSTFISSTLRLADIYVPF</sequence>
<reference evidence="3" key="1">
    <citation type="submission" date="2015-06" db="EMBL/GenBank/DDBJ databases">
        <title>Expansion of signal transduction pathways in fungi by whole-genome duplication.</title>
        <authorList>
            <consortium name="DOE Joint Genome Institute"/>
            <person name="Corrochano L.M."/>
            <person name="Kuo A."/>
            <person name="Marcet-Houben M."/>
            <person name="Polaino S."/>
            <person name="Salamov A."/>
            <person name="Villalobos J.M."/>
            <person name="Alvarez M.I."/>
            <person name="Avalos J."/>
            <person name="Benito E.P."/>
            <person name="Benoit I."/>
            <person name="Burger G."/>
            <person name="Camino L.P."/>
            <person name="Canovas D."/>
            <person name="Cerda-Olmedo E."/>
            <person name="Cheng J.-F."/>
            <person name="Dominguez A."/>
            <person name="Elias M."/>
            <person name="Eslava A.P."/>
            <person name="Glaser F."/>
            <person name="Grimwood J."/>
            <person name="Gutierrez G."/>
            <person name="Heitman J."/>
            <person name="Henrissat B."/>
            <person name="Iturriaga E.A."/>
            <person name="Lang B.F."/>
            <person name="Lavin J.L."/>
            <person name="Lee S."/>
            <person name="Li W."/>
            <person name="Lindquist E."/>
            <person name="Lopez-Garcia S."/>
            <person name="Luque E.M."/>
            <person name="Marcos A.T."/>
            <person name="Martin J."/>
            <person name="McCluskey K."/>
            <person name="Medina H.R."/>
            <person name="Miralles-Duran A."/>
            <person name="Miyazaki A."/>
            <person name="Munoz-Torres E."/>
            <person name="Oguiza J.A."/>
            <person name="Ohm R."/>
            <person name="Olmedo M."/>
            <person name="Orejas M."/>
            <person name="Ortiz-Castellanos L."/>
            <person name="Pisabarro A.G."/>
            <person name="Rodriguez-Romero J."/>
            <person name="Ruiz-Herrera J."/>
            <person name="Ruiz-Vazquez R."/>
            <person name="Sanz C."/>
            <person name="Schackwitz W."/>
            <person name="Schmutz J."/>
            <person name="Shahriari M."/>
            <person name="Shelest E."/>
            <person name="Silva-Franco F."/>
            <person name="Soanes D."/>
            <person name="Syed K."/>
            <person name="Tagua V.G."/>
            <person name="Talbot N.J."/>
            <person name="Thon M."/>
            <person name="De vries R.P."/>
            <person name="Wiebenga A."/>
            <person name="Yadav J.S."/>
            <person name="Braun E.L."/>
            <person name="Baker S."/>
            <person name="Garre V."/>
            <person name="Horwitz B."/>
            <person name="Torres-Martinez S."/>
            <person name="Idnurm A."/>
            <person name="Herrera-Estrella A."/>
            <person name="Gabaldon T."/>
            <person name="Grigoriev I.V."/>
        </authorList>
    </citation>
    <scope>NUCLEOTIDE SEQUENCE [LARGE SCALE GENOMIC DNA]</scope>
    <source>
        <strain evidence="3">NRRL 1555(-)</strain>
    </source>
</reference>
<dbReference type="SMART" id="SM00164">
    <property type="entry name" value="TBC"/>
    <property type="match status" value="1"/>
</dbReference>
<dbReference type="GO" id="GO:0005096">
    <property type="term" value="F:GTPase activator activity"/>
    <property type="evidence" value="ECO:0007669"/>
    <property type="project" value="TreeGrafter"/>
</dbReference>
<evidence type="ECO:0000313" key="2">
    <source>
        <dbReference type="EMBL" id="OAD77944.1"/>
    </source>
</evidence>
<evidence type="ECO:0000313" key="3">
    <source>
        <dbReference type="Proteomes" id="UP000077315"/>
    </source>
</evidence>
<dbReference type="InterPro" id="IPR000195">
    <property type="entry name" value="Rab-GAP-TBC_dom"/>
</dbReference>
<evidence type="ECO:0000259" key="1">
    <source>
        <dbReference type="PROSITE" id="PS50086"/>
    </source>
</evidence>
<keyword evidence="3" id="KW-1185">Reference proteome</keyword>
<dbReference type="InterPro" id="IPR035969">
    <property type="entry name" value="Rab-GAP_TBC_sf"/>
</dbReference>
<dbReference type="STRING" id="763407.A0A167PHS6"/>
<dbReference type="OrthoDB" id="294251at2759"/>
<dbReference type="GeneID" id="28991580"/>
<dbReference type="PANTHER" id="PTHR47219:SF9">
    <property type="entry name" value="GTPASE ACTIVATING PROTEIN AND CENTROSOME-ASSOCIATED, ISOFORM B"/>
    <property type="match status" value="1"/>
</dbReference>
<dbReference type="EMBL" id="KV440974">
    <property type="protein sequence ID" value="OAD77944.1"/>
    <property type="molecule type" value="Genomic_DNA"/>
</dbReference>
<dbReference type="VEuPathDB" id="FungiDB:PHYBLDRAFT_141804"/>
<dbReference type="InterPro" id="IPR050302">
    <property type="entry name" value="Rab_GAP_TBC_domain"/>
</dbReference>
<dbReference type="RefSeq" id="XP_018295984.1">
    <property type="nucleotide sequence ID" value="XM_018430674.1"/>
</dbReference>
<dbReference type="SUPFAM" id="SSF47923">
    <property type="entry name" value="Ypt/Rab-GAP domain of gyp1p"/>
    <property type="match status" value="2"/>
</dbReference>
<accession>A0A167PHS6</accession>
<dbReference type="GO" id="GO:0031267">
    <property type="term" value="F:small GTPase binding"/>
    <property type="evidence" value="ECO:0007669"/>
    <property type="project" value="TreeGrafter"/>
</dbReference>
<feature type="domain" description="Rab-GAP TBC" evidence="1">
    <location>
        <begin position="1"/>
        <end position="210"/>
    </location>
</feature>
<dbReference type="Gene3D" id="1.10.8.270">
    <property type="entry name" value="putative rabgap domain of human tbc1 domain family member 14 like domains"/>
    <property type="match status" value="1"/>
</dbReference>
<dbReference type="PANTHER" id="PTHR47219">
    <property type="entry name" value="RAB GTPASE-ACTIVATING PROTEIN 1-LIKE"/>
    <property type="match status" value="1"/>
</dbReference>